<evidence type="ECO:0000313" key="2">
    <source>
        <dbReference type="Proteomes" id="UP001445335"/>
    </source>
</evidence>
<organism evidence="1 2">
    <name type="scientific">Elliptochloris bilobata</name>
    <dbReference type="NCBI Taxonomy" id="381761"/>
    <lineage>
        <taxon>Eukaryota</taxon>
        <taxon>Viridiplantae</taxon>
        <taxon>Chlorophyta</taxon>
        <taxon>core chlorophytes</taxon>
        <taxon>Trebouxiophyceae</taxon>
        <taxon>Trebouxiophyceae incertae sedis</taxon>
        <taxon>Elliptochloris clade</taxon>
        <taxon>Elliptochloris</taxon>
    </lineage>
</organism>
<dbReference type="EMBL" id="JALJOU010000027">
    <property type="protein sequence ID" value="KAK9836000.1"/>
    <property type="molecule type" value="Genomic_DNA"/>
</dbReference>
<protein>
    <submittedName>
        <fullName evidence="1">Uncharacterized protein</fullName>
    </submittedName>
</protein>
<dbReference type="Proteomes" id="UP001445335">
    <property type="component" value="Unassembled WGS sequence"/>
</dbReference>
<name>A0AAW1RQV1_9CHLO</name>
<gene>
    <name evidence="1" type="ORF">WJX81_005180</name>
</gene>
<comment type="caution">
    <text evidence="1">The sequence shown here is derived from an EMBL/GenBank/DDBJ whole genome shotgun (WGS) entry which is preliminary data.</text>
</comment>
<sequence>MTVRSLLQISLESLASNISRVTTLHGLPEELLVELFEAVLSKGKLQPRVLSLFEETGQDLLLARISTLNLQPLPVVLPLTRNAWLGEKPNCVAQPWQARAACCEADGAFSGE</sequence>
<accession>A0AAW1RQV1</accession>
<evidence type="ECO:0000313" key="1">
    <source>
        <dbReference type="EMBL" id="KAK9836000.1"/>
    </source>
</evidence>
<reference evidence="1 2" key="1">
    <citation type="journal article" date="2024" name="Nat. Commun.">
        <title>Phylogenomics reveals the evolutionary origins of lichenization in chlorophyte algae.</title>
        <authorList>
            <person name="Puginier C."/>
            <person name="Libourel C."/>
            <person name="Otte J."/>
            <person name="Skaloud P."/>
            <person name="Haon M."/>
            <person name="Grisel S."/>
            <person name="Petersen M."/>
            <person name="Berrin J.G."/>
            <person name="Delaux P.M."/>
            <person name="Dal Grande F."/>
            <person name="Keller J."/>
        </authorList>
    </citation>
    <scope>NUCLEOTIDE SEQUENCE [LARGE SCALE GENOMIC DNA]</scope>
    <source>
        <strain evidence="1 2">SAG 245.80</strain>
    </source>
</reference>
<dbReference type="AlphaFoldDB" id="A0AAW1RQV1"/>
<proteinExistence type="predicted"/>
<keyword evidence="2" id="KW-1185">Reference proteome</keyword>